<dbReference type="InterPro" id="IPR045153">
    <property type="entry name" value="Est1/Ebs1-like"/>
</dbReference>
<dbReference type="eggNOG" id="KOG2162">
    <property type="taxonomic scope" value="Eukaryota"/>
</dbReference>
<sequence length="626" mass="70853">MESSPEWRSDTASSCNAYDRAALSLDSRLDSILEDPAGGAGRPLEQTITRLQEAYQEVIFRDFSWAFNNNVLGRMWDKHHQIIKQYQKTLHHFKVLNGKKRPVELRKRQEDFVGFVKTVTRFYRAFIQRLISHFQIKELEWIITKFHLTIEPPSSTSIIVCDPKTRDQVIRITHQTLVFLGDLSRYREDHRNPKNWAPAIGYYTLAKKLIPSVGTPYNQFAVIAINEGSTFSATYHWYRAISVAEPHPLASDNLERSFNKIRKAYQSSKRIPDYPRKEEQAVKELLALFVRLHAKCYVSTDSTDYEGLESELLTQLAQDLKDRNLSNGILTKMVFTNIAAQSFSKKRSSPHAPSQSSLNLLRLNVSTFTTLHQVFQPELERAVGELSATSSDVDNLTAIGRRMLPSLRIYSTWLRVNHHTLVNQQPGTAISVMIKQLWQAYANTLSLLAATFGMQGEVRNLGYALEEDDELLGFEPFEAAQVLVKERVNWEEEGGHVHPNEEVLARIRFLLEDGRELCLKEDVPITISPDLTVTYQEDGIITSTPSIGMNSSLNLSVGESASAFMGAKMISEGSLAESVLGQTGVSVVDSVTGSETMRVMNHMVDSLVGPEVEMWDDEVGKGRRRR</sequence>
<dbReference type="Gene3D" id="1.25.40.10">
    <property type="entry name" value="Tetratricopeptide repeat domain"/>
    <property type="match status" value="1"/>
</dbReference>
<dbReference type="EMBL" id="HF936572">
    <property type="protein sequence ID" value="CCX34628.1"/>
    <property type="molecule type" value="Genomic_DNA"/>
</dbReference>
<name>U4LXU8_PYROM</name>
<evidence type="ECO:0000259" key="2">
    <source>
        <dbReference type="Pfam" id="PF10374"/>
    </source>
</evidence>
<protein>
    <submittedName>
        <fullName evidence="3">Similar to Protein SMG7 acc. no. Q92540</fullName>
    </submittedName>
</protein>
<dbReference type="STRING" id="1076935.U4LXU8"/>
<keyword evidence="4" id="KW-1185">Reference proteome</keyword>
<evidence type="ECO:0000313" key="4">
    <source>
        <dbReference type="Proteomes" id="UP000018144"/>
    </source>
</evidence>
<dbReference type="PANTHER" id="PTHR15696:SF36">
    <property type="entry name" value="NONSENSE-MEDIATED MRNA DECAY FACTOR"/>
    <property type="match status" value="1"/>
</dbReference>
<dbReference type="OrthoDB" id="69928at2759"/>
<dbReference type="InterPro" id="IPR019458">
    <property type="entry name" value="Est1-like_N"/>
</dbReference>
<dbReference type="PANTHER" id="PTHR15696">
    <property type="entry name" value="SMG-7 SUPPRESSOR WITH MORPHOLOGICAL EFFECT ON GENITALIA PROTEIN 7"/>
    <property type="match status" value="1"/>
</dbReference>
<accession>U4LXU8</accession>
<dbReference type="Proteomes" id="UP000018144">
    <property type="component" value="Unassembled WGS sequence"/>
</dbReference>
<reference evidence="3 4" key="1">
    <citation type="journal article" date="2013" name="PLoS Genet.">
        <title>The genome and development-dependent transcriptomes of Pyronema confluens: a window into fungal evolution.</title>
        <authorList>
            <person name="Traeger S."/>
            <person name="Altegoer F."/>
            <person name="Freitag M."/>
            <person name="Gabaldon T."/>
            <person name="Kempken F."/>
            <person name="Kumar A."/>
            <person name="Marcet-Houben M."/>
            <person name="Poggeler S."/>
            <person name="Stajich J.E."/>
            <person name="Nowrousian M."/>
        </authorList>
    </citation>
    <scope>NUCLEOTIDE SEQUENCE [LARGE SCALE GENOMIC DNA]</scope>
    <source>
        <strain evidence="4">CBS 100304</strain>
        <tissue evidence="3">Vegetative mycelium</tissue>
    </source>
</reference>
<dbReference type="OMA" id="ACENTIF"/>
<proteinExistence type="predicted"/>
<dbReference type="AlphaFoldDB" id="U4LXU8"/>
<organism evidence="3 4">
    <name type="scientific">Pyronema omphalodes (strain CBS 100304)</name>
    <name type="common">Pyronema confluens</name>
    <dbReference type="NCBI Taxonomy" id="1076935"/>
    <lineage>
        <taxon>Eukaryota</taxon>
        <taxon>Fungi</taxon>
        <taxon>Dikarya</taxon>
        <taxon>Ascomycota</taxon>
        <taxon>Pezizomycotina</taxon>
        <taxon>Pezizomycetes</taxon>
        <taxon>Pezizales</taxon>
        <taxon>Pyronemataceae</taxon>
        <taxon>Pyronema</taxon>
    </lineage>
</organism>
<evidence type="ECO:0000259" key="1">
    <source>
        <dbReference type="Pfam" id="PF10373"/>
    </source>
</evidence>
<dbReference type="SUPFAM" id="SSF48452">
    <property type="entry name" value="TPR-like"/>
    <property type="match status" value="1"/>
</dbReference>
<dbReference type="Pfam" id="PF10373">
    <property type="entry name" value="EST1_DNA_bind"/>
    <property type="match status" value="1"/>
</dbReference>
<dbReference type="InterPro" id="IPR011990">
    <property type="entry name" value="TPR-like_helical_dom_sf"/>
</dbReference>
<evidence type="ECO:0000313" key="3">
    <source>
        <dbReference type="EMBL" id="CCX34628.1"/>
    </source>
</evidence>
<gene>
    <name evidence="3" type="ORF">PCON_04021</name>
</gene>
<feature type="domain" description="DNA/RNA-binding" evidence="1">
    <location>
        <begin position="199"/>
        <end position="479"/>
    </location>
</feature>
<dbReference type="InterPro" id="IPR018834">
    <property type="entry name" value="DNA/RNA-bd_Est1-type"/>
</dbReference>
<dbReference type="Pfam" id="PF10374">
    <property type="entry name" value="EST1"/>
    <property type="match status" value="1"/>
</dbReference>
<feature type="domain" description="Telomerase activating protein Est1-like N-terminal" evidence="2">
    <location>
        <begin position="71"/>
        <end position="190"/>
    </location>
</feature>